<dbReference type="AlphaFoldDB" id="A0A9P5STP7"/>
<reference evidence="17" key="1">
    <citation type="journal article" date="2020" name="Fungal Divers.">
        <title>Resolving the Mortierellaceae phylogeny through synthesis of multi-gene phylogenetics and phylogenomics.</title>
        <authorList>
            <person name="Vandepol N."/>
            <person name="Liber J."/>
            <person name="Desiro A."/>
            <person name="Na H."/>
            <person name="Kennedy M."/>
            <person name="Barry K."/>
            <person name="Grigoriev I.V."/>
            <person name="Miller A.N."/>
            <person name="O'Donnell K."/>
            <person name="Stajich J.E."/>
            <person name="Bonito G."/>
        </authorList>
    </citation>
    <scope>NUCLEOTIDE SEQUENCE</scope>
    <source>
        <strain evidence="17">NVP1</strain>
    </source>
</reference>
<keyword evidence="10" id="KW-0498">Mitosis</keyword>
<dbReference type="GO" id="GO:0005876">
    <property type="term" value="C:spindle microtubule"/>
    <property type="evidence" value="ECO:0007669"/>
    <property type="project" value="TreeGrafter"/>
</dbReference>
<evidence type="ECO:0000313" key="18">
    <source>
        <dbReference type="Proteomes" id="UP000696485"/>
    </source>
</evidence>
<comment type="similarity">
    <text evidence="4">Belongs to the DASH complex DAD1 family.</text>
</comment>
<dbReference type="Pfam" id="PF08649">
    <property type="entry name" value="DASH_Dad1"/>
    <property type="match status" value="1"/>
</dbReference>
<sequence>MAVAQGSTTTSAAITAQQAADMATFESERARLVSHINIEMSQVISNINILNRHLETIITIGQEFDHLSNLWSHFNSKEPIGDDNDDVQDQQ</sequence>
<gene>
    <name evidence="17" type="ORF">BG006_001133</name>
</gene>
<keyword evidence="9" id="KW-0493">Microtubule</keyword>
<dbReference type="Proteomes" id="UP000696485">
    <property type="component" value="Unassembled WGS sequence"/>
</dbReference>
<keyword evidence="6" id="KW-0158">Chromosome</keyword>
<evidence type="ECO:0000256" key="2">
    <source>
        <dbReference type="ARBA" id="ARBA00004186"/>
    </source>
</evidence>
<dbReference type="GO" id="GO:0042729">
    <property type="term" value="C:DASH complex"/>
    <property type="evidence" value="ECO:0007669"/>
    <property type="project" value="InterPro"/>
</dbReference>
<evidence type="ECO:0000256" key="12">
    <source>
        <dbReference type="ARBA" id="ARBA00023212"/>
    </source>
</evidence>
<evidence type="ECO:0000256" key="11">
    <source>
        <dbReference type="ARBA" id="ARBA00022838"/>
    </source>
</evidence>
<evidence type="ECO:0000256" key="8">
    <source>
        <dbReference type="ARBA" id="ARBA00022618"/>
    </source>
</evidence>
<dbReference type="GO" id="GO:0051301">
    <property type="term" value="P:cell division"/>
    <property type="evidence" value="ECO:0007669"/>
    <property type="project" value="UniProtKB-KW"/>
</dbReference>
<keyword evidence="14" id="KW-0131">Cell cycle</keyword>
<dbReference type="GO" id="GO:0051010">
    <property type="term" value="F:microtubule plus-end binding"/>
    <property type="evidence" value="ECO:0007669"/>
    <property type="project" value="TreeGrafter"/>
</dbReference>
<comment type="caution">
    <text evidence="17">The sequence shown here is derived from an EMBL/GenBank/DDBJ whole genome shotgun (WGS) entry which is preliminary data.</text>
</comment>
<evidence type="ECO:0000256" key="9">
    <source>
        <dbReference type="ARBA" id="ARBA00022701"/>
    </source>
</evidence>
<accession>A0A9P5STP7</accession>
<dbReference type="InterPro" id="IPR013958">
    <property type="entry name" value="DASH_Dad1"/>
</dbReference>
<evidence type="ECO:0000256" key="14">
    <source>
        <dbReference type="ARBA" id="ARBA00023306"/>
    </source>
</evidence>
<keyword evidence="7" id="KW-0963">Cytoplasm</keyword>
<evidence type="ECO:0000256" key="7">
    <source>
        <dbReference type="ARBA" id="ARBA00022490"/>
    </source>
</evidence>
<keyword evidence="15" id="KW-0137">Centromere</keyword>
<dbReference type="PANTHER" id="PTHR28025">
    <property type="entry name" value="DASH COMPLEX SUBUNIT DAD1"/>
    <property type="match status" value="1"/>
</dbReference>
<keyword evidence="8" id="KW-0132">Cell division</keyword>
<evidence type="ECO:0000256" key="15">
    <source>
        <dbReference type="ARBA" id="ARBA00023328"/>
    </source>
</evidence>
<evidence type="ECO:0000256" key="5">
    <source>
        <dbReference type="ARBA" id="ARBA00020261"/>
    </source>
</evidence>
<dbReference type="GO" id="GO:0072686">
    <property type="term" value="C:mitotic spindle"/>
    <property type="evidence" value="ECO:0007669"/>
    <property type="project" value="InterPro"/>
</dbReference>
<organism evidence="17 18">
    <name type="scientific">Podila minutissima</name>
    <dbReference type="NCBI Taxonomy" id="64525"/>
    <lineage>
        <taxon>Eukaryota</taxon>
        <taxon>Fungi</taxon>
        <taxon>Fungi incertae sedis</taxon>
        <taxon>Mucoromycota</taxon>
        <taxon>Mortierellomycotina</taxon>
        <taxon>Mortierellomycetes</taxon>
        <taxon>Mortierellales</taxon>
        <taxon>Mortierellaceae</taxon>
        <taxon>Podila</taxon>
    </lineage>
</organism>
<protein>
    <recommendedName>
        <fullName evidence="5">DASH complex subunit DAD1</fullName>
    </recommendedName>
    <alternativeName>
        <fullName evidence="16">Outer kinetochore protein DAD1</fullName>
    </alternativeName>
</protein>
<evidence type="ECO:0000256" key="1">
    <source>
        <dbReference type="ARBA" id="ARBA00004123"/>
    </source>
</evidence>
<dbReference type="GO" id="GO:0044732">
    <property type="term" value="C:mitotic spindle pole body"/>
    <property type="evidence" value="ECO:0007669"/>
    <property type="project" value="TreeGrafter"/>
</dbReference>
<name>A0A9P5STP7_9FUNG</name>
<comment type="subcellular location">
    <subcellularLocation>
        <location evidence="3">Chromosome</location>
        <location evidence="3">Centromere</location>
        <location evidence="3">Kinetochore</location>
    </subcellularLocation>
    <subcellularLocation>
        <location evidence="2">Cytoplasm</location>
        <location evidence="2">Cytoskeleton</location>
        <location evidence="2">Spindle</location>
    </subcellularLocation>
    <subcellularLocation>
        <location evidence="1">Nucleus</location>
    </subcellularLocation>
</comment>
<evidence type="ECO:0000256" key="13">
    <source>
        <dbReference type="ARBA" id="ARBA00023242"/>
    </source>
</evidence>
<evidence type="ECO:0000256" key="3">
    <source>
        <dbReference type="ARBA" id="ARBA00004629"/>
    </source>
</evidence>
<dbReference type="EMBL" id="JAAAUY010000121">
    <property type="protein sequence ID" value="KAF9334973.1"/>
    <property type="molecule type" value="Genomic_DNA"/>
</dbReference>
<evidence type="ECO:0000256" key="6">
    <source>
        <dbReference type="ARBA" id="ARBA00022454"/>
    </source>
</evidence>
<keyword evidence="18" id="KW-1185">Reference proteome</keyword>
<evidence type="ECO:0000256" key="4">
    <source>
        <dbReference type="ARBA" id="ARBA00010146"/>
    </source>
</evidence>
<keyword evidence="13" id="KW-0539">Nucleus</keyword>
<keyword evidence="12" id="KW-0206">Cytoskeleton</keyword>
<keyword evidence="11" id="KW-0995">Kinetochore</keyword>
<evidence type="ECO:0000256" key="10">
    <source>
        <dbReference type="ARBA" id="ARBA00022776"/>
    </source>
</evidence>
<dbReference type="PANTHER" id="PTHR28025:SF1">
    <property type="entry name" value="DASH COMPLEX SUBUNIT DAD1"/>
    <property type="match status" value="1"/>
</dbReference>
<evidence type="ECO:0000313" key="17">
    <source>
        <dbReference type="EMBL" id="KAF9334973.1"/>
    </source>
</evidence>
<evidence type="ECO:0000256" key="16">
    <source>
        <dbReference type="ARBA" id="ARBA00030566"/>
    </source>
</evidence>
<proteinExistence type="inferred from homology"/>